<keyword evidence="3" id="KW-1185">Reference proteome</keyword>
<dbReference type="Pfam" id="PF13560">
    <property type="entry name" value="HTH_31"/>
    <property type="match status" value="1"/>
</dbReference>
<comment type="caution">
    <text evidence="2">The sequence shown here is derived from an EMBL/GenBank/DDBJ whole genome shotgun (WGS) entry which is preliminary data.</text>
</comment>
<evidence type="ECO:0000259" key="1">
    <source>
        <dbReference type="PROSITE" id="PS50943"/>
    </source>
</evidence>
<protein>
    <submittedName>
        <fullName evidence="2">Scr1 family TA system antitoxin-like transcriptional regulator</fullName>
    </submittedName>
</protein>
<name>A0ABW4GMB3_9ACTN</name>
<dbReference type="InterPro" id="IPR043917">
    <property type="entry name" value="DUF5753"/>
</dbReference>
<organism evidence="2 3">
    <name type="scientific">Nonomuraea guangzhouensis</name>
    <dbReference type="NCBI Taxonomy" id="1291555"/>
    <lineage>
        <taxon>Bacteria</taxon>
        <taxon>Bacillati</taxon>
        <taxon>Actinomycetota</taxon>
        <taxon>Actinomycetes</taxon>
        <taxon>Streptosporangiales</taxon>
        <taxon>Streptosporangiaceae</taxon>
        <taxon>Nonomuraea</taxon>
    </lineage>
</organism>
<dbReference type="EMBL" id="JBHUCM010000042">
    <property type="protein sequence ID" value="MFD1543882.1"/>
    <property type="molecule type" value="Genomic_DNA"/>
</dbReference>
<evidence type="ECO:0000313" key="2">
    <source>
        <dbReference type="EMBL" id="MFD1543882.1"/>
    </source>
</evidence>
<dbReference type="Pfam" id="PF19054">
    <property type="entry name" value="DUF5753"/>
    <property type="match status" value="1"/>
</dbReference>
<feature type="domain" description="HTH cro/C1-type" evidence="1">
    <location>
        <begin position="19"/>
        <end position="72"/>
    </location>
</feature>
<sequence>MANDLDPRLTAAQRFGKELARVRKEANMTQIRLGKHLGCSSSLIAHLEKGDRTPKLDLAAGCDEIFGTGDRFKRLCRNITSPTGPDWYIRWTEEIEPYARVLRSWDPLQIPGILQTEAYARAVFRGGLFTSEQDIQDKVDARMRRRGILLRDKSPTLLVLLDEWVLRRPIDGAKVMEEQLDYLLTAGELPNVTIQIVPYDTTCTTGLMSAFMIAELSDAPTTVSVDSAAKAEVSADHKLVSLIWDIYDKLRTEALRPGPSLQMIKEARNQWKQQT</sequence>
<reference evidence="3" key="1">
    <citation type="journal article" date="2019" name="Int. J. Syst. Evol. Microbiol.">
        <title>The Global Catalogue of Microorganisms (GCM) 10K type strain sequencing project: providing services to taxonomists for standard genome sequencing and annotation.</title>
        <authorList>
            <consortium name="The Broad Institute Genomics Platform"/>
            <consortium name="The Broad Institute Genome Sequencing Center for Infectious Disease"/>
            <person name="Wu L."/>
            <person name="Ma J."/>
        </authorList>
    </citation>
    <scope>NUCLEOTIDE SEQUENCE [LARGE SCALE GENOMIC DNA]</scope>
    <source>
        <strain evidence="3">CGMCC 1.15399</strain>
    </source>
</reference>
<gene>
    <name evidence="2" type="ORF">ACFSJ0_43040</name>
</gene>
<evidence type="ECO:0000313" key="3">
    <source>
        <dbReference type="Proteomes" id="UP001597097"/>
    </source>
</evidence>
<dbReference type="PROSITE" id="PS50943">
    <property type="entry name" value="HTH_CROC1"/>
    <property type="match status" value="1"/>
</dbReference>
<dbReference type="SMART" id="SM00530">
    <property type="entry name" value="HTH_XRE"/>
    <property type="match status" value="1"/>
</dbReference>
<accession>A0ABW4GMB3</accession>
<proteinExistence type="predicted"/>
<dbReference type="Proteomes" id="UP001597097">
    <property type="component" value="Unassembled WGS sequence"/>
</dbReference>
<dbReference type="CDD" id="cd00093">
    <property type="entry name" value="HTH_XRE"/>
    <property type="match status" value="1"/>
</dbReference>
<dbReference type="RefSeq" id="WP_219534985.1">
    <property type="nucleotide sequence ID" value="NZ_JAHKRM010000024.1"/>
</dbReference>
<dbReference type="InterPro" id="IPR001387">
    <property type="entry name" value="Cro/C1-type_HTH"/>
</dbReference>